<dbReference type="PATRIC" id="fig|1299334.3.peg.9835"/>
<keyword evidence="1" id="KW-0472">Membrane</keyword>
<keyword evidence="1" id="KW-0812">Transmembrane</keyword>
<proteinExistence type="predicted"/>
<dbReference type="Gene3D" id="1.20.1740.10">
    <property type="entry name" value="Amino acid/polyamine transporter I"/>
    <property type="match status" value="1"/>
</dbReference>
<organism evidence="2">
    <name type="scientific">Mycobacterium xenopi 4042</name>
    <dbReference type="NCBI Taxonomy" id="1299334"/>
    <lineage>
        <taxon>Bacteria</taxon>
        <taxon>Bacillati</taxon>
        <taxon>Actinomycetota</taxon>
        <taxon>Actinomycetes</taxon>
        <taxon>Mycobacteriales</taxon>
        <taxon>Mycobacteriaceae</taxon>
        <taxon>Mycobacterium</taxon>
    </lineage>
</organism>
<reference evidence="2" key="1">
    <citation type="submission" date="2014-01" db="EMBL/GenBank/DDBJ databases">
        <authorList>
            <person name="Brown-Elliot B."/>
            <person name="Wallace R."/>
            <person name="Lenaerts A."/>
            <person name="Ordway D."/>
            <person name="DeGroote M.A."/>
            <person name="Parker T."/>
            <person name="Sizemore C."/>
            <person name="Tallon L.J."/>
            <person name="Sadzewicz L.K."/>
            <person name="Sengamalay N."/>
            <person name="Fraser C.M."/>
            <person name="Hine E."/>
            <person name="Shefchek K.A."/>
            <person name="Das S.P."/>
            <person name="Tettelin H."/>
        </authorList>
    </citation>
    <scope>NUCLEOTIDE SEQUENCE [LARGE SCALE GENOMIC DNA]</scope>
    <source>
        <strain evidence="2">4042</strain>
    </source>
</reference>
<feature type="transmembrane region" description="Helical" evidence="1">
    <location>
        <begin position="12"/>
        <end position="39"/>
    </location>
</feature>
<protein>
    <submittedName>
        <fullName evidence="2">Putative cationic amino acid transporter domain protein</fullName>
    </submittedName>
</protein>
<dbReference type="AlphaFoldDB" id="X7YKC2"/>
<comment type="caution">
    <text evidence="2">The sequence shown here is derived from an EMBL/GenBank/DDBJ whole genome shotgun (WGS) entry which is preliminary data.</text>
</comment>
<sequence>MLATLLALGTKLSAHFSAVVTAIKIAVVLLVVIVGAFYIKPANYSPFIPRPNPSTVAPASTSRCCRC</sequence>
<keyword evidence="1" id="KW-1133">Transmembrane helix</keyword>
<name>X7YKC2_MYCXE</name>
<dbReference type="EMBL" id="JAOB01000093">
    <property type="protein sequence ID" value="EUA06978.1"/>
    <property type="molecule type" value="Genomic_DNA"/>
</dbReference>
<evidence type="ECO:0000256" key="1">
    <source>
        <dbReference type="SAM" id="Phobius"/>
    </source>
</evidence>
<gene>
    <name evidence="2" type="ORF">I553_0246</name>
</gene>
<evidence type="ECO:0000313" key="2">
    <source>
        <dbReference type="EMBL" id="EUA06978.1"/>
    </source>
</evidence>
<accession>X7YKC2</accession>